<dbReference type="InterPro" id="IPR039895">
    <property type="entry name" value="COBL-like"/>
</dbReference>
<dbReference type="AlphaFoldDB" id="A0A915KI76"/>
<evidence type="ECO:0000313" key="2">
    <source>
        <dbReference type="WBParaSite" id="nRc.2.0.1.t37701-RA"/>
    </source>
</evidence>
<dbReference type="GO" id="GO:0003785">
    <property type="term" value="F:actin monomer binding"/>
    <property type="evidence" value="ECO:0007669"/>
    <property type="project" value="InterPro"/>
</dbReference>
<dbReference type="PANTHER" id="PTHR21557:SF2">
    <property type="entry name" value="CORDON-BLEU PROTEIN-LIKE 1"/>
    <property type="match status" value="1"/>
</dbReference>
<organism evidence="1 2">
    <name type="scientific">Romanomermis culicivorax</name>
    <name type="common">Nematode worm</name>
    <dbReference type="NCBI Taxonomy" id="13658"/>
    <lineage>
        <taxon>Eukaryota</taxon>
        <taxon>Metazoa</taxon>
        <taxon>Ecdysozoa</taxon>
        <taxon>Nematoda</taxon>
        <taxon>Enoplea</taxon>
        <taxon>Dorylaimia</taxon>
        <taxon>Mermithida</taxon>
        <taxon>Mermithoidea</taxon>
        <taxon>Mermithidae</taxon>
        <taxon>Romanomermis</taxon>
    </lineage>
</organism>
<dbReference type="PANTHER" id="PTHR21557">
    <property type="entry name" value="CORDON-BLEU"/>
    <property type="match status" value="1"/>
</dbReference>
<protein>
    <submittedName>
        <fullName evidence="2">Uncharacterized protein</fullName>
    </submittedName>
</protein>
<accession>A0A915KI76</accession>
<dbReference type="WBParaSite" id="nRc.2.0.1.t37701-RA">
    <property type="protein sequence ID" value="nRc.2.0.1.t37701-RA"/>
    <property type="gene ID" value="nRc.2.0.1.g37701"/>
</dbReference>
<proteinExistence type="predicted"/>
<dbReference type="OMA" id="LNCREVF"/>
<reference evidence="2" key="1">
    <citation type="submission" date="2022-11" db="UniProtKB">
        <authorList>
            <consortium name="WormBaseParasite"/>
        </authorList>
    </citation>
    <scope>IDENTIFICATION</scope>
</reference>
<dbReference type="Proteomes" id="UP000887565">
    <property type="component" value="Unplaced"/>
</dbReference>
<evidence type="ECO:0000313" key="1">
    <source>
        <dbReference type="Proteomes" id="UP000887565"/>
    </source>
</evidence>
<name>A0A915KI76_ROMCU</name>
<sequence length="127" mass="13910">MNRTPPPPPIFDNFYAFSDGNSSDLNRLDDDTTTSDLMDGNIHLIVNLLGGRKIVEMDVDAKTPMMDLLIKIAASNGLNPVGLYLKTAVAYKPSTPIGKLNCREVFLVDKLDDLKPPSSNSNSLPFE</sequence>
<keyword evidence="1" id="KW-1185">Reference proteome</keyword>